<proteinExistence type="predicted"/>
<dbReference type="KEGG" id="vg:29069376"/>
<gene>
    <name evidence="1" type="ORF">HUXLEY_254</name>
</gene>
<evidence type="ECO:0000313" key="2">
    <source>
        <dbReference type="Proteomes" id="UP000203302"/>
    </source>
</evidence>
<dbReference type="GeneID" id="29069376"/>
<accession>A0A1B2IDI1</accession>
<dbReference type="OrthoDB" id="23053at10239"/>
<protein>
    <submittedName>
        <fullName evidence="1">Uncharacterized protein</fullName>
    </submittedName>
</protein>
<evidence type="ECO:0000313" key="1">
    <source>
        <dbReference type="EMBL" id="ANZ49336.1"/>
    </source>
</evidence>
<dbReference type="RefSeq" id="YP_009293222.1">
    <property type="nucleotide sequence ID" value="NC_031127.1"/>
</dbReference>
<sequence length="97" mass="10699">MSILEQIRMRHNLPVADNVQSQETDSFSPVQRMNAITLANAVELTTEVIHGLMRGNNGLDGRMGEQRLLKRDIADMVGGRLAGRVQDVISTVKGNNQ</sequence>
<organism evidence="1 2">
    <name type="scientific">Erwinia phage vB_EamM_Huxley</name>
    <dbReference type="NCBI Taxonomy" id="1883373"/>
    <lineage>
        <taxon>Viruses</taxon>
        <taxon>Duplodnaviria</taxon>
        <taxon>Heunggongvirae</taxon>
        <taxon>Uroviricota</taxon>
        <taxon>Caudoviricetes</taxon>
        <taxon>Chimalliviridae</taxon>
        <taxon>Machinavirus</taxon>
        <taxon>Machinavirus machina</taxon>
    </lineage>
</organism>
<name>A0A1B2IDI1_9CAUD</name>
<dbReference type="Proteomes" id="UP000203302">
    <property type="component" value="Segment"/>
</dbReference>
<dbReference type="EMBL" id="KX397368">
    <property type="protein sequence ID" value="ANZ49336.1"/>
    <property type="molecule type" value="Genomic_DNA"/>
</dbReference>
<reference evidence="2" key="1">
    <citation type="submission" date="2016-06" db="EMBL/GenBank/DDBJ databases">
        <authorList>
            <person name="Berg J.A."/>
            <person name="Grossarth S.E."/>
            <person name="Jarvis T.M."/>
            <person name="Merrill B.D."/>
            <person name="Breakwell D.P."/>
            <person name="Hope S."/>
            <person name="Grose J.H."/>
        </authorList>
    </citation>
    <scope>NUCLEOTIDE SEQUENCE [LARGE SCALE GENOMIC DNA]</scope>
</reference>